<dbReference type="HOGENOM" id="CLU_037269_6_1_5"/>
<dbReference type="Proteomes" id="UP000027336">
    <property type="component" value="Unassembled WGS sequence"/>
</dbReference>
<dbReference type="Gene3D" id="1.10.600.10">
    <property type="entry name" value="Farnesyl Diphosphate Synthase"/>
    <property type="match status" value="1"/>
</dbReference>
<dbReference type="PANTHER" id="PTHR31480">
    <property type="entry name" value="BIFUNCTIONAL LYCOPENE CYCLASE/PHYTOENE SYNTHASE"/>
    <property type="match status" value="1"/>
</dbReference>
<keyword evidence="3" id="KW-1185">Reference proteome</keyword>
<name>E6YMQ4_9HYPH</name>
<evidence type="ECO:0000313" key="2">
    <source>
        <dbReference type="EMBL" id="KEC56494.1"/>
    </source>
</evidence>
<reference evidence="2 3" key="2">
    <citation type="submission" date="2012-04" db="EMBL/GenBank/DDBJ databases">
        <title>The Genome Sequence of Bartonella rochalimae BMGH.</title>
        <authorList>
            <consortium name="The Broad Institute Genome Sequencing Platform"/>
            <consortium name="The Broad Institute Genome Sequencing Center for Infectious Disease"/>
            <person name="Feldgarden M."/>
            <person name="Kirby J."/>
            <person name="Kosoy M."/>
            <person name="Birtles R."/>
            <person name="Probert W.S."/>
            <person name="Chiaraviglio L."/>
            <person name="Walker B."/>
            <person name="Young S.K."/>
            <person name="Zeng Q."/>
            <person name="Gargeya S."/>
            <person name="Fitzgerald M."/>
            <person name="Haas B."/>
            <person name="Abouelleil A."/>
            <person name="Alvarado L."/>
            <person name="Arachchi H.M."/>
            <person name="Berlin A.M."/>
            <person name="Chapman S.B."/>
            <person name="Goldberg J."/>
            <person name="Griggs A."/>
            <person name="Gujja S."/>
            <person name="Hansen M."/>
            <person name="Howarth C."/>
            <person name="Imamovic A."/>
            <person name="Larimer J."/>
            <person name="McCowen C."/>
            <person name="Montmayeur A."/>
            <person name="Murphy C."/>
            <person name="Neiman D."/>
            <person name="Pearson M."/>
            <person name="Priest M."/>
            <person name="Roberts A."/>
            <person name="Saif S."/>
            <person name="Shea T."/>
            <person name="Sisk P."/>
            <person name="Sykes S."/>
            <person name="Wortman J."/>
            <person name="Nusbaum C."/>
            <person name="Birren B."/>
        </authorList>
    </citation>
    <scope>NUCLEOTIDE SEQUENCE [LARGE SCALE GENOMIC DNA]</scope>
    <source>
        <strain evidence="2 3">ATCC BAA-1498</strain>
    </source>
</reference>
<dbReference type="eggNOG" id="COG1562">
    <property type="taxonomic scope" value="Bacteria"/>
</dbReference>
<sequence>MANFLPYCLDILRNTDRDRYISVLFAPKQKRRALAALYAFNAEIARIRESVRDPLMGEIRLRWWRDSIANDEQQNSESNPILNDLLKTITLFKLSKITFLHYCDARIFDLYNNPIATIHDLEAYCSKTASTILQLSCQILDFDVAPNFTDAYKYGGIAQALSGILRLLPLMQLRYQCYFPTDMLEALGISREELNSNCINDKQKQQIIEAMVALSRDYYLKFYDYSVTLPKTLKPAFLPLAVTPASLQKTVQLGAKVFQENTTSLLLYRYWLITKAAISGHFPKLF</sequence>
<dbReference type="PATRIC" id="fig|685782.3.peg.550"/>
<accession>E6YMQ4</accession>
<gene>
    <name evidence="1" type="ORF">BARRO_80006</name>
    <name evidence="2" type="ORF">O99_00532</name>
</gene>
<evidence type="ECO:0000313" key="3">
    <source>
        <dbReference type="Proteomes" id="UP000027336"/>
    </source>
</evidence>
<dbReference type="InterPro" id="IPR002060">
    <property type="entry name" value="Squ/phyt_synthse"/>
</dbReference>
<proteinExistence type="predicted"/>
<dbReference type="GO" id="GO:0016765">
    <property type="term" value="F:transferase activity, transferring alkyl or aryl (other than methyl) groups"/>
    <property type="evidence" value="ECO:0007669"/>
    <property type="project" value="UniProtKB-ARBA"/>
</dbReference>
<dbReference type="EMBL" id="FN645462">
    <property type="protein sequence ID" value="CBI78142.1"/>
    <property type="molecule type" value="Genomic_DNA"/>
</dbReference>
<dbReference type="SUPFAM" id="SSF48576">
    <property type="entry name" value="Terpenoid synthases"/>
    <property type="match status" value="1"/>
</dbReference>
<evidence type="ECO:0000313" key="1">
    <source>
        <dbReference type="EMBL" id="CBI78142.1"/>
    </source>
</evidence>
<protein>
    <recommendedName>
        <fullName evidence="4">Phytoene synthase</fullName>
    </recommendedName>
</protein>
<dbReference type="RefSeq" id="WP_035006219.1">
    <property type="nucleotide sequence ID" value="NZ_KL407337.1"/>
</dbReference>
<dbReference type="InterPro" id="IPR008949">
    <property type="entry name" value="Isoprenoid_synthase_dom_sf"/>
</dbReference>
<dbReference type="EMBL" id="AHPK01000004">
    <property type="protein sequence ID" value="KEC56494.1"/>
    <property type="molecule type" value="Genomic_DNA"/>
</dbReference>
<organism evidence="1">
    <name type="scientific">Bartonella rochalimae ATCC BAA-1498</name>
    <dbReference type="NCBI Taxonomy" id="685782"/>
    <lineage>
        <taxon>Bacteria</taxon>
        <taxon>Pseudomonadati</taxon>
        <taxon>Pseudomonadota</taxon>
        <taxon>Alphaproteobacteria</taxon>
        <taxon>Hyphomicrobiales</taxon>
        <taxon>Bartonellaceae</taxon>
        <taxon>Bartonella</taxon>
    </lineage>
</organism>
<dbReference type="Pfam" id="PF00494">
    <property type="entry name" value="SQS_PSY"/>
    <property type="match status" value="1"/>
</dbReference>
<reference evidence="1" key="1">
    <citation type="journal article" date="2011" name="PLoS Genet.">
        <title>Parallel evolution of a type IV secretion system in radiating lineages of the host-restricted bacterial pathogen Bartonella.</title>
        <authorList>
            <person name="Engel P."/>
            <person name="Salzburger W."/>
            <person name="Liesch M."/>
            <person name="Chang C.C."/>
            <person name="Maruyama S."/>
            <person name="Lanz C."/>
            <person name="Calteau A."/>
            <person name="Lajus A."/>
            <person name="Medigue C."/>
            <person name="Schuster S.C."/>
            <person name="Dehio C."/>
        </authorList>
    </citation>
    <scope>NUCLEOTIDE SEQUENCE</scope>
    <source>
        <strain evidence="1">ATCC BAA-1498</strain>
    </source>
</reference>
<dbReference type="OrthoDB" id="9814909at2"/>
<dbReference type="AlphaFoldDB" id="E6YMQ4"/>
<evidence type="ECO:0008006" key="4">
    <source>
        <dbReference type="Google" id="ProtNLM"/>
    </source>
</evidence>